<dbReference type="PANTHER" id="PTHR37691">
    <property type="entry name" value="BLR3518 PROTEIN"/>
    <property type="match status" value="1"/>
</dbReference>
<gene>
    <name evidence="1" type="ORF">EWM59_23800</name>
</gene>
<dbReference type="PANTHER" id="PTHR37691:SF1">
    <property type="entry name" value="BLR3518 PROTEIN"/>
    <property type="match status" value="1"/>
</dbReference>
<accession>A0A4Q5LU50</accession>
<keyword evidence="2" id="KW-1185">Reference proteome</keyword>
<sequence>MVCIARKQIKPKYTMKTFIQIFTLACGIMLMAFSNSYAQTKTHKLLIDLNSADTTDQGTMMRQIRNLWKELPGTQVEVLIHGPAIAFIKKDTSPYALQIEKLQKDGVVFAVCRNTMKRYKLADTDLLPTASFVPSAIAETVLKQEEGWSYQKAGH</sequence>
<dbReference type="Proteomes" id="UP000293162">
    <property type="component" value="Unassembled WGS sequence"/>
</dbReference>
<dbReference type="InterPro" id="IPR027396">
    <property type="entry name" value="DsrEFH-like"/>
</dbReference>
<name>A0A4Q5LU50_9BACT</name>
<dbReference type="AlphaFoldDB" id="A0A4Q5LU50"/>
<dbReference type="OrthoDB" id="678766at2"/>
<reference evidence="1 2" key="1">
    <citation type="submission" date="2019-02" db="EMBL/GenBank/DDBJ databases">
        <title>Bacterial novel species Emticicia sp. 17J42-9 isolated from soil.</title>
        <authorList>
            <person name="Jung H.-Y."/>
        </authorList>
    </citation>
    <scope>NUCLEOTIDE SEQUENCE [LARGE SCALE GENOMIC DNA]</scope>
    <source>
        <strain evidence="1 2">17J42-9</strain>
    </source>
</reference>
<organism evidence="1 2">
    <name type="scientific">Emticicia agri</name>
    <dbReference type="NCBI Taxonomy" id="2492393"/>
    <lineage>
        <taxon>Bacteria</taxon>
        <taxon>Pseudomonadati</taxon>
        <taxon>Bacteroidota</taxon>
        <taxon>Cytophagia</taxon>
        <taxon>Cytophagales</taxon>
        <taxon>Leadbetterellaceae</taxon>
        <taxon>Emticicia</taxon>
    </lineage>
</organism>
<protein>
    <submittedName>
        <fullName evidence="1">Uncharacterized protein</fullName>
    </submittedName>
</protein>
<dbReference type="Gene3D" id="3.40.1260.10">
    <property type="entry name" value="DsrEFH-like"/>
    <property type="match status" value="1"/>
</dbReference>
<proteinExistence type="predicted"/>
<dbReference type="Pfam" id="PF02635">
    <property type="entry name" value="DsrE"/>
    <property type="match status" value="1"/>
</dbReference>
<evidence type="ECO:0000313" key="1">
    <source>
        <dbReference type="EMBL" id="RYU93114.1"/>
    </source>
</evidence>
<comment type="caution">
    <text evidence="1">The sequence shown here is derived from an EMBL/GenBank/DDBJ whole genome shotgun (WGS) entry which is preliminary data.</text>
</comment>
<dbReference type="InterPro" id="IPR003787">
    <property type="entry name" value="Sulphur_relay_DsrE/F-like"/>
</dbReference>
<dbReference type="SUPFAM" id="SSF75169">
    <property type="entry name" value="DsrEFH-like"/>
    <property type="match status" value="1"/>
</dbReference>
<evidence type="ECO:0000313" key="2">
    <source>
        <dbReference type="Proteomes" id="UP000293162"/>
    </source>
</evidence>
<dbReference type="EMBL" id="SEWF01000056">
    <property type="protein sequence ID" value="RYU93114.1"/>
    <property type="molecule type" value="Genomic_DNA"/>
</dbReference>